<organism evidence="2 3">
    <name type="scientific">Vibrio lentus</name>
    <dbReference type="NCBI Taxonomy" id="136468"/>
    <lineage>
        <taxon>Bacteria</taxon>
        <taxon>Pseudomonadati</taxon>
        <taxon>Pseudomonadota</taxon>
        <taxon>Gammaproteobacteria</taxon>
        <taxon>Vibrionales</taxon>
        <taxon>Vibrionaceae</taxon>
        <taxon>Vibrio</taxon>
    </lineage>
</organism>
<dbReference type="EMBL" id="MCZJ01000014">
    <property type="protein sequence ID" value="PMM58023.1"/>
    <property type="molecule type" value="Genomic_DNA"/>
</dbReference>
<dbReference type="SUPFAM" id="SSF51735">
    <property type="entry name" value="NAD(P)-binding Rossmann-fold domains"/>
    <property type="match status" value="1"/>
</dbReference>
<sequence length="230" mass="26381">MNCLVTGATGKLAQAVIKYLSSKKINIISYSRKQKLDDVDWNSIDVVINCAARIPRFGVTGSEYFDSNVRFVEKLVPFCKGKRVVHFSTLSFLYRNDVYQQTKLIGDSILMLNKHHFEDLDIHYLPTLDDELLIETLVGKAKGGLYPIIDRLKYQYISYEDIAQYLYSSLIEEKPQPISSYFTTKDLYEEVISVVGSGIVTEGEILNRSCIESEYIISNIELFERFNRNA</sequence>
<dbReference type="Gene3D" id="3.40.50.720">
    <property type="entry name" value="NAD(P)-binding Rossmann-like Domain"/>
    <property type="match status" value="1"/>
</dbReference>
<dbReference type="Pfam" id="PF01370">
    <property type="entry name" value="Epimerase"/>
    <property type="match status" value="1"/>
</dbReference>
<dbReference type="Proteomes" id="UP000235554">
    <property type="component" value="Unassembled WGS sequence"/>
</dbReference>
<dbReference type="InterPro" id="IPR001509">
    <property type="entry name" value="Epimerase_deHydtase"/>
</dbReference>
<evidence type="ECO:0000313" key="3">
    <source>
        <dbReference type="Proteomes" id="UP000235554"/>
    </source>
</evidence>
<evidence type="ECO:0000313" key="2">
    <source>
        <dbReference type="EMBL" id="PMM58023.1"/>
    </source>
</evidence>
<dbReference type="AlphaFoldDB" id="A0A855IRA9"/>
<comment type="caution">
    <text evidence="2">The sequence shown here is derived from an EMBL/GenBank/DDBJ whole genome shotgun (WGS) entry which is preliminary data.</text>
</comment>
<gene>
    <name evidence="2" type="ORF">BCT50_22975</name>
</gene>
<dbReference type="RefSeq" id="WP_102362162.1">
    <property type="nucleotide sequence ID" value="NZ_MCWT02000003.1"/>
</dbReference>
<protein>
    <recommendedName>
        <fullName evidence="1">NAD-dependent epimerase/dehydratase domain-containing protein</fullName>
    </recommendedName>
</protein>
<reference evidence="3" key="1">
    <citation type="submission" date="2016-07" db="EMBL/GenBank/DDBJ databases">
        <title>Nontailed viruses are major unrecognized killers of bacteria in the ocean.</title>
        <authorList>
            <person name="Kauffman K."/>
            <person name="Hussain F."/>
            <person name="Yang J."/>
            <person name="Arevalo P."/>
            <person name="Brown J."/>
            <person name="Cutler M."/>
            <person name="Kelly L."/>
            <person name="Polz M.F."/>
        </authorList>
    </citation>
    <scope>NUCLEOTIDE SEQUENCE [LARGE SCALE GENOMIC DNA]</scope>
    <source>
        <strain evidence="3">10N.261.48.A1</strain>
    </source>
</reference>
<name>A0A855IRA9_9VIBR</name>
<dbReference type="InterPro" id="IPR036291">
    <property type="entry name" value="NAD(P)-bd_dom_sf"/>
</dbReference>
<feature type="domain" description="NAD-dependent epimerase/dehydratase" evidence="1">
    <location>
        <begin position="4"/>
        <end position="90"/>
    </location>
</feature>
<accession>A0A855IRA9</accession>
<evidence type="ECO:0000259" key="1">
    <source>
        <dbReference type="Pfam" id="PF01370"/>
    </source>
</evidence>
<proteinExistence type="predicted"/>